<dbReference type="PROSITE" id="PS50893">
    <property type="entry name" value="ABC_TRANSPORTER_2"/>
    <property type="match status" value="1"/>
</dbReference>
<evidence type="ECO:0000256" key="3">
    <source>
        <dbReference type="ARBA" id="ARBA00022840"/>
    </source>
</evidence>
<evidence type="ECO:0000256" key="1">
    <source>
        <dbReference type="ARBA" id="ARBA00022448"/>
    </source>
</evidence>
<sequence>MSTLTAHGLRLSFGDLLVLDGVDLQVSAGETLALLGPSGCGKSTLLRTLAGFETPDTGALTLDGEEVRGPSPSRGMVAQAGTLFPWLSVRDNIAFGPRQAGASDVRGTVADLLAVTGLSDFADALPRQLSGGMRQRAAIAQVLANRPPVLLLDEPFGALDAQTRLRMHEWLRSLLTERPTTTVLVTHDVEEALLLGDRLGLISARPARIVSERVLPFGAARGRHTLGDPAFARLRAEVLDAVLTA</sequence>
<protein>
    <submittedName>
        <fullName evidence="5">ABC transporter ATP-binding protein</fullName>
    </submittedName>
</protein>
<gene>
    <name evidence="5" type="ORF">ACFOLH_10030</name>
</gene>
<keyword evidence="2" id="KW-0547">Nucleotide-binding</keyword>
<dbReference type="SMART" id="SM00382">
    <property type="entry name" value="AAA"/>
    <property type="match status" value="1"/>
</dbReference>
<dbReference type="EMBL" id="JBHRWW010000005">
    <property type="protein sequence ID" value="MFC3688679.1"/>
    <property type="molecule type" value="Genomic_DNA"/>
</dbReference>
<comment type="caution">
    <text evidence="5">The sequence shown here is derived from an EMBL/GenBank/DDBJ whole genome shotgun (WGS) entry which is preliminary data.</text>
</comment>
<dbReference type="Gene3D" id="3.40.50.300">
    <property type="entry name" value="P-loop containing nucleotide triphosphate hydrolases"/>
    <property type="match status" value="1"/>
</dbReference>
<accession>A0ABV7WFX3</accession>
<dbReference type="InterPro" id="IPR017871">
    <property type="entry name" value="ABC_transporter-like_CS"/>
</dbReference>
<evidence type="ECO:0000256" key="2">
    <source>
        <dbReference type="ARBA" id="ARBA00022741"/>
    </source>
</evidence>
<dbReference type="CDD" id="cd03293">
    <property type="entry name" value="ABC_NrtD_SsuB_transporters"/>
    <property type="match status" value="1"/>
</dbReference>
<dbReference type="InterPro" id="IPR050166">
    <property type="entry name" value="ABC_transporter_ATP-bind"/>
</dbReference>
<keyword evidence="3 5" id="KW-0067">ATP-binding</keyword>
<dbReference type="RefSeq" id="WP_340295695.1">
    <property type="nucleotide sequence ID" value="NZ_JBBEOI010000282.1"/>
</dbReference>
<evidence type="ECO:0000259" key="4">
    <source>
        <dbReference type="PROSITE" id="PS50893"/>
    </source>
</evidence>
<dbReference type="InterPro" id="IPR003593">
    <property type="entry name" value="AAA+_ATPase"/>
</dbReference>
<organism evidence="5 6">
    <name type="scientific">Aquipuribacter hungaricus</name>
    <dbReference type="NCBI Taxonomy" id="545624"/>
    <lineage>
        <taxon>Bacteria</taxon>
        <taxon>Bacillati</taxon>
        <taxon>Actinomycetota</taxon>
        <taxon>Actinomycetes</taxon>
        <taxon>Micrococcales</taxon>
        <taxon>Intrasporangiaceae</taxon>
        <taxon>Aquipuribacter</taxon>
    </lineage>
</organism>
<dbReference type="Pfam" id="PF00005">
    <property type="entry name" value="ABC_tran"/>
    <property type="match status" value="1"/>
</dbReference>
<evidence type="ECO:0000313" key="6">
    <source>
        <dbReference type="Proteomes" id="UP001595685"/>
    </source>
</evidence>
<keyword evidence="6" id="KW-1185">Reference proteome</keyword>
<dbReference type="PROSITE" id="PS00211">
    <property type="entry name" value="ABC_TRANSPORTER_1"/>
    <property type="match status" value="1"/>
</dbReference>
<dbReference type="PANTHER" id="PTHR42788:SF13">
    <property type="entry name" value="ALIPHATIC SULFONATES IMPORT ATP-BINDING PROTEIN SSUB"/>
    <property type="match status" value="1"/>
</dbReference>
<dbReference type="InterPro" id="IPR003439">
    <property type="entry name" value="ABC_transporter-like_ATP-bd"/>
</dbReference>
<keyword evidence="1" id="KW-0813">Transport</keyword>
<proteinExistence type="predicted"/>
<evidence type="ECO:0000313" key="5">
    <source>
        <dbReference type="EMBL" id="MFC3688679.1"/>
    </source>
</evidence>
<reference evidence="6" key="1">
    <citation type="journal article" date="2019" name="Int. J. Syst. Evol. Microbiol.">
        <title>The Global Catalogue of Microorganisms (GCM) 10K type strain sequencing project: providing services to taxonomists for standard genome sequencing and annotation.</title>
        <authorList>
            <consortium name="The Broad Institute Genomics Platform"/>
            <consortium name="The Broad Institute Genome Sequencing Center for Infectious Disease"/>
            <person name="Wu L."/>
            <person name="Ma J."/>
        </authorList>
    </citation>
    <scope>NUCLEOTIDE SEQUENCE [LARGE SCALE GENOMIC DNA]</scope>
    <source>
        <strain evidence="6">NCAIM B.02333</strain>
    </source>
</reference>
<dbReference type="PANTHER" id="PTHR42788">
    <property type="entry name" value="TAURINE IMPORT ATP-BINDING PROTEIN-RELATED"/>
    <property type="match status" value="1"/>
</dbReference>
<dbReference type="GO" id="GO:0005524">
    <property type="term" value="F:ATP binding"/>
    <property type="evidence" value="ECO:0007669"/>
    <property type="project" value="UniProtKB-KW"/>
</dbReference>
<feature type="domain" description="ABC transporter" evidence="4">
    <location>
        <begin position="4"/>
        <end position="229"/>
    </location>
</feature>
<dbReference type="Proteomes" id="UP001595685">
    <property type="component" value="Unassembled WGS sequence"/>
</dbReference>
<dbReference type="InterPro" id="IPR027417">
    <property type="entry name" value="P-loop_NTPase"/>
</dbReference>
<name>A0ABV7WFX3_9MICO</name>
<dbReference type="SUPFAM" id="SSF52540">
    <property type="entry name" value="P-loop containing nucleoside triphosphate hydrolases"/>
    <property type="match status" value="1"/>
</dbReference>